<dbReference type="AlphaFoldDB" id="A0A1M7ZI01"/>
<evidence type="ECO:0000259" key="5">
    <source>
        <dbReference type="SMART" id="SM00984"/>
    </source>
</evidence>
<evidence type="ECO:0000256" key="4">
    <source>
        <dbReference type="PIRNR" id="PIRNR000124"/>
    </source>
</evidence>
<dbReference type="InterPro" id="IPR008927">
    <property type="entry name" value="6-PGluconate_DH-like_C_sf"/>
</dbReference>
<dbReference type="NCBIfam" id="TIGR03026">
    <property type="entry name" value="NDP-sugDHase"/>
    <property type="match status" value="1"/>
</dbReference>
<reference evidence="7" key="1">
    <citation type="submission" date="2016-12" db="EMBL/GenBank/DDBJ databases">
        <authorList>
            <person name="Varghese N."/>
            <person name="Submissions S."/>
        </authorList>
    </citation>
    <scope>NUCLEOTIDE SEQUENCE [LARGE SCALE GENOMIC DNA]</scope>
    <source>
        <strain evidence="7">DSM 25035</strain>
    </source>
</reference>
<dbReference type="Pfam" id="PF00984">
    <property type="entry name" value="UDPG_MGDP_dh"/>
    <property type="match status" value="1"/>
</dbReference>
<dbReference type="GO" id="GO:0016616">
    <property type="term" value="F:oxidoreductase activity, acting on the CH-OH group of donors, NAD or NADP as acceptor"/>
    <property type="evidence" value="ECO:0007669"/>
    <property type="project" value="InterPro"/>
</dbReference>
<evidence type="ECO:0000256" key="1">
    <source>
        <dbReference type="ARBA" id="ARBA00006601"/>
    </source>
</evidence>
<proteinExistence type="inferred from homology"/>
<dbReference type="SUPFAM" id="SSF51735">
    <property type="entry name" value="NAD(P)-binding Rossmann-fold domains"/>
    <property type="match status" value="1"/>
</dbReference>
<dbReference type="PIRSF" id="PIRSF500136">
    <property type="entry name" value="UDP_ManNAc_DH"/>
    <property type="match status" value="1"/>
</dbReference>
<dbReference type="Gene3D" id="3.40.50.720">
    <property type="entry name" value="NAD(P)-binding Rossmann-like Domain"/>
    <property type="match status" value="2"/>
</dbReference>
<evidence type="ECO:0000313" key="6">
    <source>
        <dbReference type="EMBL" id="SHO64452.1"/>
    </source>
</evidence>
<dbReference type="InterPro" id="IPR017476">
    <property type="entry name" value="UDP-Glc/GDP-Man"/>
</dbReference>
<dbReference type="GO" id="GO:0000271">
    <property type="term" value="P:polysaccharide biosynthetic process"/>
    <property type="evidence" value="ECO:0007669"/>
    <property type="project" value="InterPro"/>
</dbReference>
<dbReference type="SUPFAM" id="SSF52413">
    <property type="entry name" value="UDP-glucose/GDP-mannose dehydrogenase C-terminal domain"/>
    <property type="match status" value="1"/>
</dbReference>
<evidence type="ECO:0000256" key="2">
    <source>
        <dbReference type="ARBA" id="ARBA00023002"/>
    </source>
</evidence>
<name>A0A1M7ZI01_9BACT</name>
<organism evidence="6 7">
    <name type="scientific">Algoriphagus zhangzhouensis</name>
    <dbReference type="NCBI Taxonomy" id="1073327"/>
    <lineage>
        <taxon>Bacteria</taxon>
        <taxon>Pseudomonadati</taxon>
        <taxon>Bacteroidota</taxon>
        <taxon>Cytophagia</taxon>
        <taxon>Cytophagales</taxon>
        <taxon>Cyclobacteriaceae</taxon>
        <taxon>Algoriphagus</taxon>
    </lineage>
</organism>
<dbReference type="PIRSF" id="PIRSF000124">
    <property type="entry name" value="UDPglc_GDPman_dh"/>
    <property type="match status" value="1"/>
</dbReference>
<keyword evidence="2" id="KW-0560">Oxidoreductase</keyword>
<dbReference type="SMART" id="SM00984">
    <property type="entry name" value="UDPG_MGDP_dh_C"/>
    <property type="match status" value="1"/>
</dbReference>
<dbReference type="PANTHER" id="PTHR43491:SF2">
    <property type="entry name" value="UDP-N-ACETYL-D-MANNOSAMINE DEHYDROGENASE"/>
    <property type="match status" value="1"/>
</dbReference>
<dbReference type="RefSeq" id="WP_073573059.1">
    <property type="nucleotide sequence ID" value="NZ_FRXN01000005.1"/>
</dbReference>
<dbReference type="Pfam" id="PF03720">
    <property type="entry name" value="UDPG_MGDP_dh_C"/>
    <property type="match status" value="1"/>
</dbReference>
<dbReference type="OrthoDB" id="9803238at2"/>
<dbReference type="EMBL" id="FRXN01000005">
    <property type="protein sequence ID" value="SHO64452.1"/>
    <property type="molecule type" value="Genomic_DNA"/>
</dbReference>
<keyword evidence="7" id="KW-1185">Reference proteome</keyword>
<evidence type="ECO:0000313" key="7">
    <source>
        <dbReference type="Proteomes" id="UP000184609"/>
    </source>
</evidence>
<dbReference type="InterPro" id="IPR036291">
    <property type="entry name" value="NAD(P)-bd_dom_sf"/>
</dbReference>
<dbReference type="InterPro" id="IPR014027">
    <property type="entry name" value="UDP-Glc/GDP-Man_DH_C"/>
</dbReference>
<dbReference type="InterPro" id="IPR028359">
    <property type="entry name" value="UDP_ManNAc/GlcNAc_DH"/>
</dbReference>
<sequence length="433" mass="48086">MLKPLEEVKIAVIGLGYVGLPLAVEFGKKFSVVGFDIDQKRVNELKDGHDFTLEVEDELLKSVLVSKSSTSGKGLLPSFSSEDLKDCNVYIVTVPTPTDKHNRPVLTPMLKASENIAGYLKKGDVVVYESTVYPGVTEDECVPVLERISGLTYNQDFFAGYSPERINPGDKEHTVAKILKVTSGSTPEVAEYVDQLYKTVITAGTHKASSIKVAEAAKVIENSQRDINIAFVNELSKIFNLLEIDTHEVLEAAGTKWNFLKFKPGLVGGHCIGVDPFYLAQKAQEVGYHPEIILAGRRLNDSMGKHVATEVIKLMMRKDLKVIDSKVLILGFTFKEDCPDVRNTRVIDIYKELKSFDMEVDVYDPWANPVEVKHEYGIEILSGKDAPDLSEYSAIILAVSHKEFKSLAISKSENQVVFDVKAILPKEFVDSRL</sequence>
<dbReference type="PANTHER" id="PTHR43491">
    <property type="entry name" value="UDP-N-ACETYL-D-MANNOSAMINE DEHYDROGENASE"/>
    <property type="match status" value="1"/>
</dbReference>
<protein>
    <submittedName>
        <fullName evidence="6">UDP-N-acetyl-D-galactosamine dehydrogenase</fullName>
    </submittedName>
</protein>
<dbReference type="SUPFAM" id="SSF48179">
    <property type="entry name" value="6-phosphogluconate dehydrogenase C-terminal domain-like"/>
    <property type="match status" value="1"/>
</dbReference>
<dbReference type="InterPro" id="IPR036220">
    <property type="entry name" value="UDP-Glc/GDP-Man_DH_C_sf"/>
</dbReference>
<dbReference type="GO" id="GO:0051287">
    <property type="term" value="F:NAD binding"/>
    <property type="evidence" value="ECO:0007669"/>
    <property type="project" value="InterPro"/>
</dbReference>
<dbReference type="Proteomes" id="UP000184609">
    <property type="component" value="Unassembled WGS sequence"/>
</dbReference>
<dbReference type="STRING" id="1073327.SAMN04488108_3460"/>
<evidence type="ECO:0000256" key="3">
    <source>
        <dbReference type="ARBA" id="ARBA00023027"/>
    </source>
</evidence>
<comment type="similarity">
    <text evidence="1 4">Belongs to the UDP-glucose/GDP-mannose dehydrogenase family.</text>
</comment>
<gene>
    <name evidence="6" type="ORF">SAMN04488108_3460</name>
</gene>
<dbReference type="Pfam" id="PF03721">
    <property type="entry name" value="UDPG_MGDP_dh_N"/>
    <property type="match status" value="1"/>
</dbReference>
<accession>A0A1M7ZI01</accession>
<dbReference type="GO" id="GO:0016628">
    <property type="term" value="F:oxidoreductase activity, acting on the CH-CH group of donors, NAD or NADP as acceptor"/>
    <property type="evidence" value="ECO:0007669"/>
    <property type="project" value="InterPro"/>
</dbReference>
<dbReference type="InterPro" id="IPR001732">
    <property type="entry name" value="UDP-Glc/GDP-Man_DH_N"/>
</dbReference>
<dbReference type="InterPro" id="IPR014026">
    <property type="entry name" value="UDP-Glc/GDP-Man_DH_dimer"/>
</dbReference>
<feature type="domain" description="UDP-glucose/GDP-mannose dehydrogenase C-terminal" evidence="5">
    <location>
        <begin position="328"/>
        <end position="426"/>
    </location>
</feature>
<keyword evidence="3" id="KW-0520">NAD</keyword>